<comment type="caution">
    <text evidence="1">The sequence shown here is derived from an EMBL/GenBank/DDBJ whole genome shotgun (WGS) entry which is preliminary data.</text>
</comment>
<dbReference type="OrthoDB" id="9804993at2"/>
<dbReference type="RefSeq" id="WP_120325965.1">
    <property type="nucleotide sequence ID" value="NZ_RAPF01000014.1"/>
</dbReference>
<dbReference type="InterPro" id="IPR010662">
    <property type="entry name" value="RBBP9/YdeN"/>
</dbReference>
<reference evidence="1 2" key="1">
    <citation type="submission" date="2018-09" db="EMBL/GenBank/DDBJ databases">
        <title>Altererythrobacter spongiae sp. nov., isolated from a marine sponge.</title>
        <authorList>
            <person name="Zhuang L."/>
            <person name="Luo L."/>
        </authorList>
    </citation>
    <scope>NUCLEOTIDE SEQUENCE [LARGE SCALE GENOMIC DNA]</scope>
    <source>
        <strain evidence="1 2">HN-Y73</strain>
    </source>
</reference>
<sequence length="183" mass="19805">MTLPILLLPGIGGSGPDHWQSHWERTDSGMTRFAPSHWDRPELADWCEALDRAVGTLDRPPILVAHSLACLLVAHWAAARETPVAGAMLVAVPDPCGQAFPDEARTFAQVPEQPLPFPSLIVASANDPYGTVDYSKRRARQWGSRLIALGPLGHINAGSNLSDWPEGRDILTSFRAEIEGNGA</sequence>
<dbReference type="EMBL" id="RAPF01000014">
    <property type="protein sequence ID" value="RKF17587.1"/>
    <property type="molecule type" value="Genomic_DNA"/>
</dbReference>
<name>A0A420EA70_9SPHN</name>
<keyword evidence="1" id="KW-0378">Hydrolase</keyword>
<dbReference type="Gene3D" id="3.40.50.1820">
    <property type="entry name" value="alpha/beta hydrolase"/>
    <property type="match status" value="1"/>
</dbReference>
<gene>
    <name evidence="1" type="ORF">D6851_16265</name>
</gene>
<dbReference type="Proteomes" id="UP000284395">
    <property type="component" value="Unassembled WGS sequence"/>
</dbReference>
<evidence type="ECO:0000313" key="1">
    <source>
        <dbReference type="EMBL" id="RKF17587.1"/>
    </source>
</evidence>
<dbReference type="Pfam" id="PF06821">
    <property type="entry name" value="Ser_hydrolase"/>
    <property type="match status" value="1"/>
</dbReference>
<evidence type="ECO:0000313" key="2">
    <source>
        <dbReference type="Proteomes" id="UP000284395"/>
    </source>
</evidence>
<dbReference type="InterPro" id="IPR029058">
    <property type="entry name" value="AB_hydrolase_fold"/>
</dbReference>
<proteinExistence type="predicted"/>
<accession>A0A420EA70</accession>
<protein>
    <submittedName>
        <fullName evidence="1">Serine hydrolase family protein</fullName>
    </submittedName>
</protein>
<dbReference type="GO" id="GO:0016787">
    <property type="term" value="F:hydrolase activity"/>
    <property type="evidence" value="ECO:0007669"/>
    <property type="project" value="UniProtKB-KW"/>
</dbReference>
<dbReference type="AlphaFoldDB" id="A0A420EA70"/>
<dbReference type="SUPFAM" id="SSF53474">
    <property type="entry name" value="alpha/beta-Hydrolases"/>
    <property type="match status" value="1"/>
</dbReference>
<organism evidence="1 2">
    <name type="scientific">Altericroceibacterium spongiae</name>
    <dbReference type="NCBI Taxonomy" id="2320269"/>
    <lineage>
        <taxon>Bacteria</taxon>
        <taxon>Pseudomonadati</taxon>
        <taxon>Pseudomonadota</taxon>
        <taxon>Alphaproteobacteria</taxon>
        <taxon>Sphingomonadales</taxon>
        <taxon>Erythrobacteraceae</taxon>
        <taxon>Altericroceibacterium</taxon>
    </lineage>
</organism>
<keyword evidence="2" id="KW-1185">Reference proteome</keyword>